<keyword evidence="1 5" id="KW-0489">Methyltransferase</keyword>
<dbReference type="GO" id="GO:0006355">
    <property type="term" value="P:regulation of DNA-templated transcription"/>
    <property type="evidence" value="ECO:0007669"/>
    <property type="project" value="InterPro"/>
</dbReference>
<dbReference type="AlphaFoldDB" id="A0A934J2B7"/>
<evidence type="ECO:0000313" key="9">
    <source>
        <dbReference type="Proteomes" id="UP000602124"/>
    </source>
</evidence>
<dbReference type="InterPro" id="IPR035926">
    <property type="entry name" value="NusB-like_sf"/>
</dbReference>
<dbReference type="PROSITE" id="PS50835">
    <property type="entry name" value="IG_LIKE"/>
    <property type="match status" value="1"/>
</dbReference>
<feature type="binding site" evidence="5">
    <location>
        <position position="309"/>
    </location>
    <ligand>
        <name>S-adenosyl-L-methionine</name>
        <dbReference type="ChEBI" id="CHEBI:59789"/>
    </ligand>
</feature>
<reference evidence="8" key="1">
    <citation type="submission" date="2020-12" db="EMBL/GenBank/DDBJ databases">
        <title>Devosia sp. MSA67 isolated from Mo River.</title>
        <authorList>
            <person name="Ma F."/>
            <person name="Zi Z."/>
        </authorList>
    </citation>
    <scope>NUCLEOTIDE SEQUENCE</scope>
    <source>
        <strain evidence="8">MSA67</strain>
    </source>
</reference>
<name>A0A934J2B7_9HYPH</name>
<feature type="active site" description="Nucleophile" evidence="5">
    <location>
        <position position="362"/>
    </location>
</feature>
<dbReference type="Proteomes" id="UP000602124">
    <property type="component" value="Unassembled WGS sequence"/>
</dbReference>
<dbReference type="GO" id="GO:0001510">
    <property type="term" value="P:RNA methylation"/>
    <property type="evidence" value="ECO:0007669"/>
    <property type="project" value="InterPro"/>
</dbReference>
<keyword evidence="3 5" id="KW-0949">S-adenosyl-L-methionine</keyword>
<dbReference type="InterPro" id="IPR029063">
    <property type="entry name" value="SAM-dependent_MTases_sf"/>
</dbReference>
<dbReference type="GO" id="GO:0003723">
    <property type="term" value="F:RNA binding"/>
    <property type="evidence" value="ECO:0007669"/>
    <property type="project" value="UniProtKB-UniRule"/>
</dbReference>
<dbReference type="InterPro" id="IPR049560">
    <property type="entry name" value="MeTrfase_RsmB-F_NOP2_cat"/>
</dbReference>
<feature type="domain" description="Ig-like" evidence="6">
    <location>
        <begin position="287"/>
        <end position="374"/>
    </location>
</feature>
<comment type="similarity">
    <text evidence="5">Belongs to the class I-like SAM-binding methyltransferase superfamily. RsmB/NOP family.</text>
</comment>
<accession>A0A934J2B7</accession>
<feature type="binding site" evidence="5">
    <location>
        <position position="293"/>
    </location>
    <ligand>
        <name>S-adenosyl-L-methionine</name>
        <dbReference type="ChEBI" id="CHEBI:59789"/>
    </ligand>
</feature>
<dbReference type="CDD" id="cd02440">
    <property type="entry name" value="AdoMet_MTases"/>
    <property type="match status" value="1"/>
</dbReference>
<sequence length="433" mass="45945">MAQRTEPAGLKLRLAAAQRLKAVLAGEHFAPLGPTELADGRDRALANRLITTALRRQGQINAMLADLLEKGMPAKSGTFEAVLRLSLAQLVFLPDLGAHSALFLAVEAIKRDPKARHLSGLMNAVLRRAQANSARYGLMDEALLLPQTLALGWTAAYGPEAVLRFAEALVDGAPLDLTLRDEDADLVTALGGERLLADTVRLESRDRPVEALPGYDDGRWWVQDAASALPARLLGLPAGSAVLDLCAAPGGKTAQLIKAGYKVTALDSDGSRLERLNANMARLGYAPRVVEADAATFDPATPFDGVLLDAPCSATGTFRRHPEVLWSRSAGDIAGRVRLQRALLANAYRCLVPNGTLIYCVCSLEAAEGEDQVAWALDALPGLTLSPVKSAELPGLDGAVTPKGFVRTHPAITPGEGNAGMDGFFVARFRRTG</sequence>
<protein>
    <submittedName>
        <fullName evidence="8">RsmB/NOP family class I SAM-dependent RNA methyltransferase</fullName>
    </submittedName>
</protein>
<organism evidence="8 9">
    <name type="scientific">Devosia sediminis</name>
    <dbReference type="NCBI Taxonomy" id="2798801"/>
    <lineage>
        <taxon>Bacteria</taxon>
        <taxon>Pseudomonadati</taxon>
        <taxon>Pseudomonadota</taxon>
        <taxon>Alphaproteobacteria</taxon>
        <taxon>Hyphomicrobiales</taxon>
        <taxon>Devosiaceae</taxon>
        <taxon>Devosia</taxon>
    </lineage>
</organism>
<dbReference type="EMBL" id="JAEKMH010000004">
    <property type="protein sequence ID" value="MBJ3786567.1"/>
    <property type="molecule type" value="Genomic_DNA"/>
</dbReference>
<dbReference type="SUPFAM" id="SSF48013">
    <property type="entry name" value="NusB-like"/>
    <property type="match status" value="1"/>
</dbReference>
<dbReference type="PANTHER" id="PTHR22807:SF61">
    <property type="entry name" value="NOL1_NOP2_SUN FAMILY PROTEIN _ ANTITERMINATION NUSB DOMAIN-CONTAINING PROTEIN"/>
    <property type="match status" value="1"/>
</dbReference>
<keyword evidence="9" id="KW-1185">Reference proteome</keyword>
<evidence type="ECO:0000256" key="3">
    <source>
        <dbReference type="ARBA" id="ARBA00022691"/>
    </source>
</evidence>
<dbReference type="PROSITE" id="PS51686">
    <property type="entry name" value="SAM_MT_RSMB_NOP"/>
    <property type="match status" value="1"/>
</dbReference>
<dbReference type="InterPro" id="IPR023267">
    <property type="entry name" value="RCMT"/>
</dbReference>
<keyword evidence="4 5" id="KW-0694">RNA-binding</keyword>
<dbReference type="GO" id="GO:0008173">
    <property type="term" value="F:RNA methyltransferase activity"/>
    <property type="evidence" value="ECO:0007669"/>
    <property type="project" value="InterPro"/>
</dbReference>
<feature type="binding site" evidence="5">
    <location>
        <position position="267"/>
    </location>
    <ligand>
        <name>S-adenosyl-L-methionine</name>
        <dbReference type="ChEBI" id="CHEBI:59789"/>
    </ligand>
</feature>
<dbReference type="Pfam" id="PF01029">
    <property type="entry name" value="NusB"/>
    <property type="match status" value="1"/>
</dbReference>
<dbReference type="InterPro" id="IPR006027">
    <property type="entry name" value="NusB_RsmB_TIM44"/>
</dbReference>
<dbReference type="InterPro" id="IPR007110">
    <property type="entry name" value="Ig-like_dom"/>
</dbReference>
<dbReference type="PANTHER" id="PTHR22807">
    <property type="entry name" value="NOP2 YEAST -RELATED NOL1/NOP2/FMU SUN DOMAIN-CONTAINING"/>
    <property type="match status" value="1"/>
</dbReference>
<dbReference type="PRINTS" id="PR02008">
    <property type="entry name" value="RCMTFAMILY"/>
</dbReference>
<evidence type="ECO:0000256" key="1">
    <source>
        <dbReference type="ARBA" id="ARBA00022603"/>
    </source>
</evidence>
<keyword evidence="2 5" id="KW-0808">Transferase</keyword>
<evidence type="ECO:0000256" key="4">
    <source>
        <dbReference type="ARBA" id="ARBA00022884"/>
    </source>
</evidence>
<dbReference type="InterPro" id="IPR001678">
    <property type="entry name" value="MeTrfase_RsmB-F_NOP2_dom"/>
</dbReference>
<dbReference type="Gene3D" id="1.10.940.10">
    <property type="entry name" value="NusB-like"/>
    <property type="match status" value="1"/>
</dbReference>
<feature type="binding site" evidence="5">
    <location>
        <begin position="246"/>
        <end position="252"/>
    </location>
    <ligand>
        <name>S-adenosyl-L-methionine</name>
        <dbReference type="ChEBI" id="CHEBI:59789"/>
    </ligand>
</feature>
<evidence type="ECO:0000259" key="7">
    <source>
        <dbReference type="PROSITE" id="PS51686"/>
    </source>
</evidence>
<evidence type="ECO:0000313" key="8">
    <source>
        <dbReference type="EMBL" id="MBJ3786567.1"/>
    </source>
</evidence>
<dbReference type="Gene3D" id="3.40.50.150">
    <property type="entry name" value="Vaccinia Virus protein VP39"/>
    <property type="match status" value="1"/>
</dbReference>
<comment type="caution">
    <text evidence="8">The sequence shown here is derived from an EMBL/GenBank/DDBJ whole genome shotgun (WGS) entry which is preliminary data.</text>
</comment>
<evidence type="ECO:0000259" key="6">
    <source>
        <dbReference type="PROSITE" id="PS50835"/>
    </source>
</evidence>
<evidence type="ECO:0000256" key="5">
    <source>
        <dbReference type="PROSITE-ProRule" id="PRU01023"/>
    </source>
</evidence>
<dbReference type="SUPFAM" id="SSF53335">
    <property type="entry name" value="S-adenosyl-L-methionine-dependent methyltransferases"/>
    <property type="match status" value="1"/>
</dbReference>
<dbReference type="RefSeq" id="WP_198877743.1">
    <property type="nucleotide sequence ID" value="NZ_JAEKMH010000004.1"/>
</dbReference>
<feature type="domain" description="SAM-dependent MTase RsmB/NOP-type" evidence="7">
    <location>
        <begin position="137"/>
        <end position="432"/>
    </location>
</feature>
<proteinExistence type="inferred from homology"/>
<dbReference type="Pfam" id="PF01189">
    <property type="entry name" value="Methyltr_RsmB-F"/>
    <property type="match status" value="1"/>
</dbReference>
<gene>
    <name evidence="8" type="ORF">JEQ47_17715</name>
</gene>
<evidence type="ECO:0000256" key="2">
    <source>
        <dbReference type="ARBA" id="ARBA00022679"/>
    </source>
</evidence>